<evidence type="ECO:0000313" key="2">
    <source>
        <dbReference type="Proteomes" id="UP000494249"/>
    </source>
</evidence>
<dbReference type="Proteomes" id="UP000494249">
    <property type="component" value="Unassembled WGS sequence"/>
</dbReference>
<sequence length="219" mass="24117">MTSITNPGAPSLREALYALSNAKRVPDAELLDKLVQQYPQFANELTEFAVELALDALRGEAPADVTEAAVDPSHVSPAVSRAMSRFHNRLHAVRRAAEPTTDRALTSESATNPFTALEREEFRAFAKRIGANTVFVTKLRDRQIEPETIPARFRQFVADELSAPIEVVIAHFAATGGSTAARQFYKADDKPTHGKRQTFEEAVRSSGLTAEQQQRLLSL</sequence>
<organism evidence="1 2">
    <name type="scientific">Paraburkholderia phenoliruptrix</name>
    <dbReference type="NCBI Taxonomy" id="252970"/>
    <lineage>
        <taxon>Bacteria</taxon>
        <taxon>Pseudomonadati</taxon>
        <taxon>Pseudomonadota</taxon>
        <taxon>Betaproteobacteria</taxon>
        <taxon>Burkholderiales</taxon>
        <taxon>Burkholderiaceae</taxon>
        <taxon>Paraburkholderia</taxon>
    </lineage>
</organism>
<dbReference type="EMBL" id="CADIKB010000014">
    <property type="protein sequence ID" value="CAB3695980.1"/>
    <property type="molecule type" value="Genomic_DNA"/>
</dbReference>
<accession>A0A6J5B8P1</accession>
<gene>
    <name evidence="1" type="ORF">LMG22037_03232</name>
</gene>
<proteinExistence type="predicted"/>
<protein>
    <submittedName>
        <fullName evidence="1">Uncharacterized protein</fullName>
    </submittedName>
</protein>
<evidence type="ECO:0000313" key="1">
    <source>
        <dbReference type="EMBL" id="CAB3695980.1"/>
    </source>
</evidence>
<name>A0A6J5B8P1_9BURK</name>
<reference evidence="1 2" key="1">
    <citation type="submission" date="2020-04" db="EMBL/GenBank/DDBJ databases">
        <authorList>
            <person name="De Canck E."/>
        </authorList>
    </citation>
    <scope>NUCLEOTIDE SEQUENCE [LARGE SCALE GENOMIC DNA]</scope>
    <source>
        <strain evidence="1 2">LMG 22037</strain>
    </source>
</reference>
<dbReference type="AlphaFoldDB" id="A0A6J5B8P1"/>
<dbReference type="RefSeq" id="WP_035481967.1">
    <property type="nucleotide sequence ID" value="NZ_CADFGL010000014.1"/>
</dbReference>